<accession>A0A839JYD5</accession>
<gene>
    <name evidence="3" type="ORF">H0486_06070</name>
</gene>
<keyword evidence="4" id="KW-1185">Reference proteome</keyword>
<feature type="domain" description="F5/8 type C" evidence="2">
    <location>
        <begin position="1"/>
        <end position="143"/>
    </location>
</feature>
<dbReference type="Gene3D" id="2.60.120.260">
    <property type="entry name" value="Galactose-binding domain-like"/>
    <property type="match status" value="1"/>
</dbReference>
<dbReference type="Proteomes" id="UP000574276">
    <property type="component" value="Unassembled WGS sequence"/>
</dbReference>
<proteinExistence type="predicted"/>
<keyword evidence="1" id="KW-0378">Hydrolase</keyword>
<dbReference type="InterPro" id="IPR000421">
    <property type="entry name" value="FA58C"/>
</dbReference>
<dbReference type="PROSITE" id="PS50022">
    <property type="entry name" value="FA58C_3"/>
    <property type="match status" value="1"/>
</dbReference>
<name>A0A839JYD5_9FIRM</name>
<dbReference type="AlphaFoldDB" id="A0A839JYD5"/>
<dbReference type="Pfam" id="PF00754">
    <property type="entry name" value="F5_F8_type_C"/>
    <property type="match status" value="1"/>
</dbReference>
<dbReference type="Pfam" id="PF12733">
    <property type="entry name" value="Cadherin-like"/>
    <property type="match status" value="2"/>
</dbReference>
<evidence type="ECO:0000313" key="4">
    <source>
        <dbReference type="Proteomes" id="UP000574276"/>
    </source>
</evidence>
<dbReference type="GO" id="GO:0016798">
    <property type="term" value="F:hydrolase activity, acting on glycosyl bonds"/>
    <property type="evidence" value="ECO:0007669"/>
    <property type="project" value="UniProtKB-KW"/>
</dbReference>
<dbReference type="InterPro" id="IPR008979">
    <property type="entry name" value="Galactose-bd-like_sf"/>
</dbReference>
<reference evidence="3 4" key="1">
    <citation type="submission" date="2020-07" db="EMBL/GenBank/DDBJ databases">
        <title>Characterization and genome sequencing of isolate MD1, a novel member within the family Lachnospiraceae.</title>
        <authorList>
            <person name="Rettenmaier R."/>
            <person name="Di Bello L."/>
            <person name="Zinser C."/>
            <person name="Scheitz K."/>
            <person name="Liebl W."/>
            <person name="Zverlov V."/>
        </authorList>
    </citation>
    <scope>NUCLEOTIDE SEQUENCE [LARGE SCALE GENOMIC DNA]</scope>
    <source>
        <strain evidence="3 4">MD1</strain>
    </source>
</reference>
<evidence type="ECO:0000313" key="3">
    <source>
        <dbReference type="EMBL" id="MBB2182440.1"/>
    </source>
</evidence>
<dbReference type="InterPro" id="IPR025883">
    <property type="entry name" value="Cadherin-like_domain"/>
</dbReference>
<keyword evidence="1" id="KW-0326">Glycosidase</keyword>
<dbReference type="SUPFAM" id="SSF49785">
    <property type="entry name" value="Galactose-binding domain-like"/>
    <property type="match status" value="1"/>
</dbReference>
<comment type="caution">
    <text evidence="3">The sequence shown here is derived from an EMBL/GenBank/DDBJ whole genome shotgun (WGS) entry which is preliminary data.</text>
</comment>
<protein>
    <submittedName>
        <fullName evidence="3">Cadherin-like beta sandwich domain-containing protein</fullName>
    </submittedName>
</protein>
<dbReference type="EMBL" id="JACEGA010000001">
    <property type="protein sequence ID" value="MBB2182440.1"/>
    <property type="molecule type" value="Genomic_DNA"/>
</dbReference>
<dbReference type="RefSeq" id="WP_228352162.1">
    <property type="nucleotide sequence ID" value="NZ_JACEGA010000001.1"/>
</dbReference>
<sequence>MAGNIALNKYATASNSVFPFTPAKAVNGVESYLARWLGSLNQSNPYNWLSVDLGDLYWVNRWVVKHMGEVGWPDSYNLIDYKLQGSVDGTNWSNLDSVTGNTAKLTDRSFFPTKVRYARLYITSGIRCNPKFASVAGFELYAADPTDSKLSGLVLSNSIALIPEFDPAENTYNANAKYDDSSITVTPTVADPRASIEVNGSPVTNGQPSKPISLNVGVNSVIPINVTPYIGKVNTYTINVVRATSPYLSGLTLQSGRTIIPINPVFEKNILHYSGEINRVNSLTVTANAEDINTKIMIKGQDATSGVAMTIPVNVGLNSIDIIVESKTGVDSKTYVCDIVVT</sequence>
<evidence type="ECO:0000259" key="2">
    <source>
        <dbReference type="PROSITE" id="PS50022"/>
    </source>
</evidence>
<evidence type="ECO:0000256" key="1">
    <source>
        <dbReference type="ARBA" id="ARBA00023295"/>
    </source>
</evidence>
<organism evidence="3 4">
    <name type="scientific">Variimorphobacter saccharofermentans</name>
    <dbReference type="NCBI Taxonomy" id="2755051"/>
    <lineage>
        <taxon>Bacteria</taxon>
        <taxon>Bacillati</taxon>
        <taxon>Bacillota</taxon>
        <taxon>Clostridia</taxon>
        <taxon>Lachnospirales</taxon>
        <taxon>Lachnospiraceae</taxon>
        <taxon>Variimorphobacter</taxon>
    </lineage>
</organism>